<accession>A0A8S5LU74</accession>
<protein>
    <submittedName>
        <fullName evidence="1">Uncharacterized protein</fullName>
    </submittedName>
</protein>
<reference evidence="1" key="1">
    <citation type="journal article" date="2021" name="Proc. Natl. Acad. Sci. U.S.A.">
        <title>A Catalog of Tens of Thousands of Viruses from Human Metagenomes Reveals Hidden Associations with Chronic Diseases.</title>
        <authorList>
            <person name="Tisza M.J."/>
            <person name="Buck C.B."/>
        </authorList>
    </citation>
    <scope>NUCLEOTIDE SEQUENCE</scope>
    <source>
        <strain evidence="1">CtwmI4</strain>
    </source>
</reference>
<evidence type="ECO:0000313" key="1">
    <source>
        <dbReference type="EMBL" id="DAD73574.1"/>
    </source>
</evidence>
<sequence length="52" mass="6264">MIICKTSKNAYKRKYAFLKHMNSNESIADISMVYIWLNLCLYCGHRHKYICF</sequence>
<dbReference type="EMBL" id="BK014739">
    <property type="protein sequence ID" value="DAD73574.1"/>
    <property type="molecule type" value="Genomic_DNA"/>
</dbReference>
<organism evidence="1">
    <name type="scientific">Myoviridae sp. ctwmI4</name>
    <dbReference type="NCBI Taxonomy" id="2826710"/>
    <lineage>
        <taxon>Viruses</taxon>
        <taxon>Duplodnaviria</taxon>
        <taxon>Heunggongvirae</taxon>
        <taxon>Uroviricota</taxon>
        <taxon>Caudoviricetes</taxon>
    </lineage>
</organism>
<name>A0A8S5LU74_9CAUD</name>
<proteinExistence type="predicted"/>